<dbReference type="GO" id="GO:0000155">
    <property type="term" value="F:phosphorelay sensor kinase activity"/>
    <property type="evidence" value="ECO:0007669"/>
    <property type="project" value="InterPro"/>
</dbReference>
<proteinExistence type="predicted"/>
<dbReference type="PROSITE" id="PS50109">
    <property type="entry name" value="HIS_KIN"/>
    <property type="match status" value="1"/>
</dbReference>
<dbReference type="Gene3D" id="3.40.50.2300">
    <property type="match status" value="1"/>
</dbReference>
<dbReference type="SUPFAM" id="SSF46689">
    <property type="entry name" value="Homeodomain-like"/>
    <property type="match status" value="1"/>
</dbReference>
<dbReference type="RefSeq" id="WP_264788708.1">
    <property type="nucleotide sequence ID" value="NZ_AP026867.1"/>
</dbReference>
<keyword evidence="6" id="KW-0418">Kinase</keyword>
<name>A0A916DV73_9BACT</name>
<evidence type="ECO:0000259" key="14">
    <source>
        <dbReference type="PROSITE" id="PS01124"/>
    </source>
</evidence>
<evidence type="ECO:0000256" key="13">
    <source>
        <dbReference type="SAM" id="SignalP"/>
    </source>
</evidence>
<dbReference type="GO" id="GO:0003700">
    <property type="term" value="F:DNA-binding transcription factor activity"/>
    <property type="evidence" value="ECO:0007669"/>
    <property type="project" value="InterPro"/>
</dbReference>
<dbReference type="FunFam" id="1.10.287.130:FF:000045">
    <property type="entry name" value="Two-component system sensor histidine kinase/response regulator"/>
    <property type="match status" value="1"/>
</dbReference>
<dbReference type="PROSITE" id="PS01124">
    <property type="entry name" value="HTH_ARAC_FAMILY_2"/>
    <property type="match status" value="1"/>
</dbReference>
<dbReference type="Pfam" id="PF00512">
    <property type="entry name" value="HisKA"/>
    <property type="match status" value="1"/>
</dbReference>
<gene>
    <name evidence="17" type="ORF">AsAng_0041740</name>
</gene>
<dbReference type="SUPFAM" id="SSF63829">
    <property type="entry name" value="Calcium-dependent phosphotriesterase"/>
    <property type="match status" value="2"/>
</dbReference>
<keyword evidence="8" id="KW-0902">Two-component regulatory system</keyword>
<dbReference type="EMBL" id="AP026867">
    <property type="protein sequence ID" value="BDS13437.1"/>
    <property type="molecule type" value="Genomic_DNA"/>
</dbReference>
<dbReference type="Pfam" id="PF12833">
    <property type="entry name" value="HTH_18"/>
    <property type="match status" value="1"/>
</dbReference>
<keyword evidence="4" id="KW-0808">Transferase</keyword>
<dbReference type="InterPro" id="IPR004358">
    <property type="entry name" value="Sig_transdc_His_kin-like_C"/>
</dbReference>
<evidence type="ECO:0000256" key="2">
    <source>
        <dbReference type="ARBA" id="ARBA00012438"/>
    </source>
</evidence>
<keyword evidence="12" id="KW-0472">Membrane</keyword>
<feature type="domain" description="Histidine kinase" evidence="15">
    <location>
        <begin position="830"/>
        <end position="1050"/>
    </location>
</feature>
<dbReference type="Gene3D" id="1.10.287.130">
    <property type="match status" value="1"/>
</dbReference>
<evidence type="ECO:0000259" key="15">
    <source>
        <dbReference type="PROSITE" id="PS50109"/>
    </source>
</evidence>
<evidence type="ECO:0000256" key="9">
    <source>
        <dbReference type="ARBA" id="ARBA00023015"/>
    </source>
</evidence>
<dbReference type="InterPro" id="IPR015943">
    <property type="entry name" value="WD40/YVTN_repeat-like_dom_sf"/>
</dbReference>
<dbReference type="Gene3D" id="3.30.565.10">
    <property type="entry name" value="Histidine kinase-like ATPase, C-terminal domain"/>
    <property type="match status" value="1"/>
</dbReference>
<dbReference type="Pfam" id="PF00072">
    <property type="entry name" value="Response_reg"/>
    <property type="match status" value="1"/>
</dbReference>
<protein>
    <recommendedName>
        <fullName evidence="2">histidine kinase</fullName>
        <ecNumber evidence="2">2.7.13.3</ecNumber>
    </recommendedName>
</protein>
<reference evidence="17" key="1">
    <citation type="submission" date="2022-09" db="EMBL/GenBank/DDBJ databases">
        <title>Aureispira anguillicida sp. nov., isolated from Leptocephalus of Japanese eel Anguilla japonica.</title>
        <authorList>
            <person name="Yuasa K."/>
            <person name="Mekata T."/>
            <person name="Ikunari K."/>
        </authorList>
    </citation>
    <scope>NUCLEOTIDE SEQUENCE</scope>
    <source>
        <strain evidence="17">EL160426</strain>
    </source>
</reference>
<dbReference type="SUPFAM" id="SSF47384">
    <property type="entry name" value="Homodimeric domain of signal transducing histidine kinase"/>
    <property type="match status" value="1"/>
</dbReference>
<dbReference type="InterPro" id="IPR011110">
    <property type="entry name" value="Reg_prop"/>
</dbReference>
<evidence type="ECO:0000313" key="18">
    <source>
        <dbReference type="Proteomes" id="UP001060919"/>
    </source>
</evidence>
<dbReference type="SMART" id="SM00448">
    <property type="entry name" value="REC"/>
    <property type="match status" value="1"/>
</dbReference>
<organism evidence="17 18">
    <name type="scientific">Aureispira anguillae</name>
    <dbReference type="NCBI Taxonomy" id="2864201"/>
    <lineage>
        <taxon>Bacteria</taxon>
        <taxon>Pseudomonadati</taxon>
        <taxon>Bacteroidota</taxon>
        <taxon>Saprospiria</taxon>
        <taxon>Saprospirales</taxon>
        <taxon>Saprospiraceae</taxon>
        <taxon>Aureispira</taxon>
    </lineage>
</organism>
<dbReference type="GO" id="GO:0043565">
    <property type="term" value="F:sequence-specific DNA binding"/>
    <property type="evidence" value="ECO:0007669"/>
    <property type="project" value="InterPro"/>
</dbReference>
<dbReference type="SMART" id="SM00342">
    <property type="entry name" value="HTH_ARAC"/>
    <property type="match status" value="1"/>
</dbReference>
<dbReference type="InterPro" id="IPR005467">
    <property type="entry name" value="His_kinase_dom"/>
</dbReference>
<keyword evidence="5" id="KW-0547">Nucleotide-binding</keyword>
<evidence type="ECO:0000256" key="1">
    <source>
        <dbReference type="ARBA" id="ARBA00000085"/>
    </source>
</evidence>
<dbReference type="InterPro" id="IPR018060">
    <property type="entry name" value="HTH_AraC"/>
</dbReference>
<evidence type="ECO:0000256" key="8">
    <source>
        <dbReference type="ARBA" id="ARBA00023012"/>
    </source>
</evidence>
<feature type="transmembrane region" description="Helical" evidence="12">
    <location>
        <begin position="767"/>
        <end position="785"/>
    </location>
</feature>
<dbReference type="Proteomes" id="UP001060919">
    <property type="component" value="Chromosome"/>
</dbReference>
<dbReference type="InterPro" id="IPR003661">
    <property type="entry name" value="HisK_dim/P_dom"/>
</dbReference>
<evidence type="ECO:0000256" key="6">
    <source>
        <dbReference type="ARBA" id="ARBA00022777"/>
    </source>
</evidence>
<dbReference type="InterPro" id="IPR036097">
    <property type="entry name" value="HisK_dim/P_sf"/>
</dbReference>
<feature type="modified residue" description="4-aspartylphosphate" evidence="11">
    <location>
        <position position="1145"/>
    </location>
</feature>
<dbReference type="InterPro" id="IPR011123">
    <property type="entry name" value="Y_Y_Y"/>
</dbReference>
<dbReference type="GO" id="GO:0005524">
    <property type="term" value="F:ATP binding"/>
    <property type="evidence" value="ECO:0007669"/>
    <property type="project" value="UniProtKB-KW"/>
</dbReference>
<evidence type="ECO:0000256" key="5">
    <source>
        <dbReference type="ARBA" id="ARBA00022741"/>
    </source>
</evidence>
<evidence type="ECO:0000256" key="4">
    <source>
        <dbReference type="ARBA" id="ARBA00022679"/>
    </source>
</evidence>
<evidence type="ECO:0000259" key="16">
    <source>
        <dbReference type="PROSITE" id="PS50110"/>
    </source>
</evidence>
<dbReference type="PANTHER" id="PTHR43547">
    <property type="entry name" value="TWO-COMPONENT HISTIDINE KINASE"/>
    <property type="match status" value="1"/>
</dbReference>
<evidence type="ECO:0000256" key="3">
    <source>
        <dbReference type="ARBA" id="ARBA00022553"/>
    </source>
</evidence>
<dbReference type="PRINTS" id="PR00344">
    <property type="entry name" value="BCTRLSENSOR"/>
</dbReference>
<evidence type="ECO:0000313" key="17">
    <source>
        <dbReference type="EMBL" id="BDS13437.1"/>
    </source>
</evidence>
<keyword evidence="13" id="KW-0732">Signal</keyword>
<dbReference type="SUPFAM" id="SSF52172">
    <property type="entry name" value="CheY-like"/>
    <property type="match status" value="1"/>
</dbReference>
<keyword evidence="12" id="KW-0812">Transmembrane</keyword>
<evidence type="ECO:0000256" key="7">
    <source>
        <dbReference type="ARBA" id="ARBA00022840"/>
    </source>
</evidence>
<sequence>MKINRQILILLFLLTCFTNLLAQTYLFDAQNITSQHGLSNLMTSAVFHDQQGFLWIGTKYGLNRYDGYTFQQYTAEKNGLSYNQNIRKIQIDTAGNLWLFYSYVSNGEFVTTVDIFNPITQKAVPFDQYFNHNTPFSTTEFSYLNIDDPKNRIWLTNKKGAIFLYQNGIFRKVFEKKGANFKYLSIDSGGDIWLGTKQQLYRISFSGKLLETVQLPHSISGLWSGEQDKIWLTTTDFSILPRQTYFWCKEKNNPNLKELVLKQEGHGSSHPQQAFRSKKGFWYVIIDYHFHLFNDKGEWLFDFNSLLDYEAKTNFTDCLEMGNNVWFSSPAGLIQTTIKTNPFQLVHKREVLSDCRDITEDDKGNIYFLNANLYQWNKSNNQLKKLSKTPNNIGLVYTDSTLFSGVYSGNILGNKLDLKTNQETIIPSAGYNQLKTLIATNTKHLYLIGQTKGLAYLHLEQNKYLPFEHYNEFKQLKDANISYFHRNDTGIWIATDLGIFLMDEKKGILQHFDQASGDLPFNPIRYIYEDKAGIFWLATKGGGIIRWAPYSKDSKALQLTTMDGLSNNYTYAIHEDDFDNLWISSDKGLMSMNKKDYQVKIYTTDDGLPHNEFNQTADYKAKDGALYFGGLGGLITFHPKDLYNNTENNSPLEFTKLYLLEDNKEKSTDKTQLLYTSDEISIKPEDKFFEVHFALLDFDRSEEHQYAYQVQGYSDHWNYSKENYIRITNLPYGTYQLKVKGKNNKTGWSKQELTLTIKVLKPFYLEWWFGLLLFLFALSISILILQWREQKIIKDNQRLEEEVQDRTKTIQNQAKKLKDLDKAKTRFFSNITHEFRTPLTLVIGPLEQLIAQSSSSDLRQKLDRILKNAQHLLILINQLLDLSKIEGGKMAIAVSRGDIIAYTQELTKRFQPLAEEKNQRLNFISQITTWETSFDKRKWDKIIYNLLSNAIKFTPPDKAIQLSLMAIQKGEKEFIRLDVKDTGSGIEKDHLKQIFDRFYQVDYSSTRQQSGTGIGLALVKELVELQGGEITVSSELYKGTSFEVHLPVLESEATVSWEDSPALSPVALSTNLTAIPKEENVLVSQENVLPKKEKLELLIIEDNTEMRAYIRSCIDPNLYAITEAADGEEGIKKALDLVPDLIISDVMMPKKDGFEVVQTIRKTISTSHIPFILLTAKASLSSRLKGLQQGADAYLTKPFSPKELTLRIQKLIEYRHLLQQYYQHHFPLVTKMEKQTPKEDAFIVELRNYILEHLDESNLSGDRIGKHFAISRVHLHRKLKALTNQPISEFVRAIRLKKAFELLQEGEFNISEIAYQTGFSSISHFSRSFKKAYGKAPSKL</sequence>
<feature type="domain" description="HTH araC/xylS-type" evidence="14">
    <location>
        <begin position="1244"/>
        <end position="1340"/>
    </location>
</feature>
<dbReference type="Pfam" id="PF07495">
    <property type="entry name" value="Y_Y_Y"/>
    <property type="match status" value="1"/>
</dbReference>
<dbReference type="InterPro" id="IPR003594">
    <property type="entry name" value="HATPase_dom"/>
</dbReference>
<dbReference type="PANTHER" id="PTHR43547:SF2">
    <property type="entry name" value="HYBRID SIGNAL TRANSDUCTION HISTIDINE KINASE C"/>
    <property type="match status" value="1"/>
</dbReference>
<keyword evidence="12" id="KW-1133">Transmembrane helix</keyword>
<keyword evidence="3 11" id="KW-0597">Phosphoprotein</keyword>
<keyword evidence="10" id="KW-0804">Transcription</keyword>
<feature type="domain" description="Response regulatory" evidence="16">
    <location>
        <begin position="1096"/>
        <end position="1212"/>
    </location>
</feature>
<dbReference type="InterPro" id="IPR001789">
    <property type="entry name" value="Sig_transdc_resp-reg_receiver"/>
</dbReference>
<keyword evidence="18" id="KW-1185">Reference proteome</keyword>
<dbReference type="Gene3D" id="2.60.40.10">
    <property type="entry name" value="Immunoglobulins"/>
    <property type="match status" value="1"/>
</dbReference>
<dbReference type="Pfam" id="PF07494">
    <property type="entry name" value="Reg_prop"/>
    <property type="match status" value="1"/>
</dbReference>
<dbReference type="PROSITE" id="PS50110">
    <property type="entry name" value="RESPONSE_REGULATORY"/>
    <property type="match status" value="1"/>
</dbReference>
<dbReference type="SMART" id="SM00388">
    <property type="entry name" value="HisKA"/>
    <property type="match status" value="1"/>
</dbReference>
<dbReference type="KEGG" id="aup:AsAng_0041740"/>
<accession>A0A916DV73</accession>
<dbReference type="FunFam" id="3.30.565.10:FF:000037">
    <property type="entry name" value="Hybrid sensor histidine kinase/response regulator"/>
    <property type="match status" value="1"/>
</dbReference>
<dbReference type="Pfam" id="PF02518">
    <property type="entry name" value="HATPase_c"/>
    <property type="match status" value="1"/>
</dbReference>
<dbReference type="InterPro" id="IPR036890">
    <property type="entry name" value="HATPase_C_sf"/>
</dbReference>
<keyword evidence="7 17" id="KW-0067">ATP-binding</keyword>
<dbReference type="InterPro" id="IPR009057">
    <property type="entry name" value="Homeodomain-like_sf"/>
</dbReference>
<dbReference type="CDD" id="cd00082">
    <property type="entry name" value="HisKA"/>
    <property type="match status" value="1"/>
</dbReference>
<dbReference type="Gene3D" id="2.130.10.10">
    <property type="entry name" value="YVTN repeat-like/Quinoprotein amine dehydrogenase"/>
    <property type="match status" value="2"/>
</dbReference>
<evidence type="ECO:0000256" key="12">
    <source>
        <dbReference type="SAM" id="Phobius"/>
    </source>
</evidence>
<evidence type="ECO:0000256" key="11">
    <source>
        <dbReference type="PROSITE-ProRule" id="PRU00169"/>
    </source>
</evidence>
<dbReference type="InterPro" id="IPR013783">
    <property type="entry name" value="Ig-like_fold"/>
</dbReference>
<comment type="catalytic activity">
    <reaction evidence="1">
        <text>ATP + protein L-histidine = ADP + protein N-phospho-L-histidine.</text>
        <dbReference type="EC" id="2.7.13.3"/>
    </reaction>
</comment>
<dbReference type="SMART" id="SM00387">
    <property type="entry name" value="HATPase_c"/>
    <property type="match status" value="1"/>
</dbReference>
<keyword evidence="9" id="KW-0805">Transcription regulation</keyword>
<dbReference type="Gene3D" id="1.10.10.60">
    <property type="entry name" value="Homeodomain-like"/>
    <property type="match status" value="2"/>
</dbReference>
<feature type="signal peptide" evidence="13">
    <location>
        <begin position="1"/>
        <end position="22"/>
    </location>
</feature>
<dbReference type="EC" id="2.7.13.3" evidence="2"/>
<dbReference type="CDD" id="cd17574">
    <property type="entry name" value="REC_OmpR"/>
    <property type="match status" value="1"/>
</dbReference>
<dbReference type="SUPFAM" id="SSF55874">
    <property type="entry name" value="ATPase domain of HSP90 chaperone/DNA topoisomerase II/histidine kinase"/>
    <property type="match status" value="1"/>
</dbReference>
<evidence type="ECO:0000256" key="10">
    <source>
        <dbReference type="ARBA" id="ARBA00023163"/>
    </source>
</evidence>
<feature type="chain" id="PRO_5038046266" description="histidine kinase" evidence="13">
    <location>
        <begin position="23"/>
        <end position="1340"/>
    </location>
</feature>
<dbReference type="InterPro" id="IPR011006">
    <property type="entry name" value="CheY-like_superfamily"/>
</dbReference>